<dbReference type="WBParaSite" id="Gr19_v10_g16408.t1">
    <property type="protein sequence ID" value="Gr19_v10_g16408.t1"/>
    <property type="gene ID" value="Gr19_v10_g16408"/>
</dbReference>
<sequence length="70" mass="8027">MNSHNEYASTAADGLVKQNKVLVQSIRKFTAKLQTQDFIGILIFFAFLPMGFLYAVTFPLCFWFEPFSKV</sequence>
<accession>A0A914HF44</accession>
<evidence type="ECO:0000313" key="2">
    <source>
        <dbReference type="Proteomes" id="UP000887572"/>
    </source>
</evidence>
<dbReference type="Proteomes" id="UP000887572">
    <property type="component" value="Unplaced"/>
</dbReference>
<feature type="transmembrane region" description="Helical" evidence="1">
    <location>
        <begin position="38"/>
        <end position="64"/>
    </location>
</feature>
<keyword evidence="1" id="KW-0812">Transmembrane</keyword>
<evidence type="ECO:0000256" key="1">
    <source>
        <dbReference type="SAM" id="Phobius"/>
    </source>
</evidence>
<proteinExistence type="predicted"/>
<name>A0A914HF44_GLORO</name>
<organism evidence="2 3">
    <name type="scientific">Globodera rostochiensis</name>
    <name type="common">Golden nematode worm</name>
    <name type="synonym">Heterodera rostochiensis</name>
    <dbReference type="NCBI Taxonomy" id="31243"/>
    <lineage>
        <taxon>Eukaryota</taxon>
        <taxon>Metazoa</taxon>
        <taxon>Ecdysozoa</taxon>
        <taxon>Nematoda</taxon>
        <taxon>Chromadorea</taxon>
        <taxon>Rhabditida</taxon>
        <taxon>Tylenchina</taxon>
        <taxon>Tylenchomorpha</taxon>
        <taxon>Tylenchoidea</taxon>
        <taxon>Heteroderidae</taxon>
        <taxon>Heteroderinae</taxon>
        <taxon>Globodera</taxon>
    </lineage>
</organism>
<keyword evidence="1" id="KW-0472">Membrane</keyword>
<reference evidence="3" key="1">
    <citation type="submission" date="2022-11" db="UniProtKB">
        <authorList>
            <consortium name="WormBaseParasite"/>
        </authorList>
    </citation>
    <scope>IDENTIFICATION</scope>
</reference>
<keyword evidence="1" id="KW-1133">Transmembrane helix</keyword>
<protein>
    <submittedName>
        <fullName evidence="3">Uncharacterized protein</fullName>
    </submittedName>
</protein>
<keyword evidence="2" id="KW-1185">Reference proteome</keyword>
<dbReference type="AlphaFoldDB" id="A0A914HF44"/>
<evidence type="ECO:0000313" key="3">
    <source>
        <dbReference type="WBParaSite" id="Gr19_v10_g16408.t1"/>
    </source>
</evidence>